<dbReference type="EMBL" id="JANPWB010000001">
    <property type="protein sequence ID" value="KAJ1213294.1"/>
    <property type="molecule type" value="Genomic_DNA"/>
</dbReference>
<keyword evidence="2" id="KW-1185">Reference proteome</keyword>
<gene>
    <name evidence="1" type="ORF">NDU88_000932</name>
</gene>
<sequence length="147" mass="16606">MEQILQEITAVGCRTEGLDTTISALADDTKSLRQDIMAFQNTVTGLEQRVTIVEDHLNMMPDSGQERLSLCGKVTDLEDRSRRNNAHFFRFSGYLEETSVATFLRKSLPEITGLTFDPSLEFQRAHCMGPKRPEGVTRPRPIIVCFI</sequence>
<evidence type="ECO:0000313" key="1">
    <source>
        <dbReference type="EMBL" id="KAJ1213294.1"/>
    </source>
</evidence>
<protein>
    <submittedName>
        <fullName evidence="1">Uncharacterized protein</fullName>
    </submittedName>
</protein>
<organism evidence="1 2">
    <name type="scientific">Pleurodeles waltl</name>
    <name type="common">Iberian ribbed newt</name>
    <dbReference type="NCBI Taxonomy" id="8319"/>
    <lineage>
        <taxon>Eukaryota</taxon>
        <taxon>Metazoa</taxon>
        <taxon>Chordata</taxon>
        <taxon>Craniata</taxon>
        <taxon>Vertebrata</taxon>
        <taxon>Euteleostomi</taxon>
        <taxon>Amphibia</taxon>
        <taxon>Batrachia</taxon>
        <taxon>Caudata</taxon>
        <taxon>Salamandroidea</taxon>
        <taxon>Salamandridae</taxon>
        <taxon>Pleurodelinae</taxon>
        <taxon>Pleurodeles</taxon>
    </lineage>
</organism>
<dbReference type="Gene3D" id="3.30.70.1820">
    <property type="entry name" value="L1 transposable element, RRM domain"/>
    <property type="match status" value="1"/>
</dbReference>
<comment type="caution">
    <text evidence="1">The sequence shown here is derived from an EMBL/GenBank/DDBJ whole genome shotgun (WGS) entry which is preliminary data.</text>
</comment>
<reference evidence="1" key="1">
    <citation type="journal article" date="2022" name="bioRxiv">
        <title>Sequencing and chromosome-scale assembly of the giantPleurodeles waltlgenome.</title>
        <authorList>
            <person name="Brown T."/>
            <person name="Elewa A."/>
            <person name="Iarovenko S."/>
            <person name="Subramanian E."/>
            <person name="Araus A.J."/>
            <person name="Petzold A."/>
            <person name="Susuki M."/>
            <person name="Suzuki K.-i.T."/>
            <person name="Hayashi T."/>
            <person name="Toyoda A."/>
            <person name="Oliveira C."/>
            <person name="Osipova E."/>
            <person name="Leigh N.D."/>
            <person name="Simon A."/>
            <person name="Yun M.H."/>
        </authorList>
    </citation>
    <scope>NUCLEOTIDE SEQUENCE</scope>
    <source>
        <strain evidence="1">20211129_DDA</strain>
        <tissue evidence="1">Liver</tissue>
    </source>
</reference>
<dbReference type="Proteomes" id="UP001066276">
    <property type="component" value="Chromosome 1_1"/>
</dbReference>
<proteinExistence type="predicted"/>
<dbReference type="AlphaFoldDB" id="A0AAV7WMS7"/>
<evidence type="ECO:0000313" key="2">
    <source>
        <dbReference type="Proteomes" id="UP001066276"/>
    </source>
</evidence>
<name>A0AAV7WMS7_PLEWA</name>
<accession>A0AAV7WMS7</accession>